<reference evidence="2" key="2">
    <citation type="submission" date="2023-01" db="EMBL/GenBank/DDBJ databases">
        <authorList>
            <person name="Sun Q."/>
            <person name="Evtushenko L."/>
        </authorList>
    </citation>
    <scope>NUCLEOTIDE SEQUENCE</scope>
    <source>
        <strain evidence="2">VKM B-2555</strain>
    </source>
</reference>
<feature type="region of interest" description="Disordered" evidence="1">
    <location>
        <begin position="1"/>
        <end position="23"/>
    </location>
</feature>
<comment type="caution">
    <text evidence="2">The sequence shown here is derived from an EMBL/GenBank/DDBJ whole genome shotgun (WGS) entry which is preliminary data.</text>
</comment>
<proteinExistence type="predicted"/>
<name>A0A9W6JI65_9HYPH</name>
<reference evidence="2" key="1">
    <citation type="journal article" date="2014" name="Int. J. Syst. Evol. Microbiol.">
        <title>Complete genome sequence of Corynebacterium casei LMG S-19264T (=DSM 44701T), isolated from a smear-ripened cheese.</title>
        <authorList>
            <consortium name="US DOE Joint Genome Institute (JGI-PGF)"/>
            <person name="Walter F."/>
            <person name="Albersmeier A."/>
            <person name="Kalinowski J."/>
            <person name="Ruckert C."/>
        </authorList>
    </citation>
    <scope>NUCLEOTIDE SEQUENCE</scope>
    <source>
        <strain evidence="2">VKM B-2555</strain>
    </source>
</reference>
<dbReference type="Proteomes" id="UP001143364">
    <property type="component" value="Unassembled WGS sequence"/>
</dbReference>
<evidence type="ECO:0000313" key="3">
    <source>
        <dbReference type="Proteomes" id="UP001143364"/>
    </source>
</evidence>
<protein>
    <recommendedName>
        <fullName evidence="4">Transposase DDE domain-containing protein</fullName>
    </recommendedName>
</protein>
<organism evidence="2 3">
    <name type="scientific">Methylopila jiangsuensis</name>
    <dbReference type="NCBI Taxonomy" id="586230"/>
    <lineage>
        <taxon>Bacteria</taxon>
        <taxon>Pseudomonadati</taxon>
        <taxon>Pseudomonadota</taxon>
        <taxon>Alphaproteobacteria</taxon>
        <taxon>Hyphomicrobiales</taxon>
        <taxon>Methylopilaceae</taxon>
        <taxon>Methylopila</taxon>
    </lineage>
</organism>
<evidence type="ECO:0000313" key="2">
    <source>
        <dbReference type="EMBL" id="GLK78090.1"/>
    </source>
</evidence>
<sequence length="64" mass="7049">MLADGFGRPLRFIPTPGQTDDVTQAPTLIKGRRADHVLADTAYDSRAVHFLNFIHLASAKLGMR</sequence>
<dbReference type="AlphaFoldDB" id="A0A9W6JI65"/>
<accession>A0A9W6JI65</accession>
<gene>
    <name evidence="2" type="ORF">GCM10008171_33440</name>
</gene>
<evidence type="ECO:0008006" key="4">
    <source>
        <dbReference type="Google" id="ProtNLM"/>
    </source>
</evidence>
<dbReference type="EMBL" id="BSFK01000016">
    <property type="protein sequence ID" value="GLK78090.1"/>
    <property type="molecule type" value="Genomic_DNA"/>
</dbReference>
<keyword evidence="3" id="KW-1185">Reference proteome</keyword>
<evidence type="ECO:0000256" key="1">
    <source>
        <dbReference type="SAM" id="MobiDB-lite"/>
    </source>
</evidence>